<dbReference type="InterPro" id="IPR036291">
    <property type="entry name" value="NAD(P)-bd_dom_sf"/>
</dbReference>
<dbReference type="PANTHER" id="PTHR48079">
    <property type="entry name" value="PROTEIN YEEZ"/>
    <property type="match status" value="1"/>
</dbReference>
<protein>
    <submittedName>
        <fullName evidence="2">NAD-dependent epimerase/dehydratase family protein</fullName>
    </submittedName>
</protein>
<dbReference type="Proteomes" id="UP001172082">
    <property type="component" value="Unassembled WGS sequence"/>
</dbReference>
<dbReference type="PANTHER" id="PTHR48079:SF6">
    <property type="entry name" value="NAD(P)-BINDING DOMAIN-CONTAINING PROTEIN-RELATED"/>
    <property type="match status" value="1"/>
</dbReference>
<proteinExistence type="predicted"/>
<name>A0ABT8KW65_9BACT</name>
<evidence type="ECO:0000259" key="1">
    <source>
        <dbReference type="Pfam" id="PF01370"/>
    </source>
</evidence>
<evidence type="ECO:0000313" key="2">
    <source>
        <dbReference type="EMBL" id="MDN5204971.1"/>
    </source>
</evidence>
<dbReference type="EMBL" id="JAUJEA010000014">
    <property type="protein sequence ID" value="MDN5204971.1"/>
    <property type="molecule type" value="Genomic_DNA"/>
</dbReference>
<keyword evidence="3" id="KW-1185">Reference proteome</keyword>
<dbReference type="Pfam" id="PF01370">
    <property type="entry name" value="Epimerase"/>
    <property type="match status" value="1"/>
</dbReference>
<dbReference type="SUPFAM" id="SSF51735">
    <property type="entry name" value="NAD(P)-binding Rossmann-fold domains"/>
    <property type="match status" value="1"/>
</dbReference>
<dbReference type="Gene3D" id="3.40.50.720">
    <property type="entry name" value="NAD(P)-binding Rossmann-like Domain"/>
    <property type="match status" value="1"/>
</dbReference>
<evidence type="ECO:0000313" key="3">
    <source>
        <dbReference type="Proteomes" id="UP001172082"/>
    </source>
</evidence>
<organism evidence="2 3">
    <name type="scientific">Splendidivirga corallicola</name>
    <dbReference type="NCBI Taxonomy" id="3051826"/>
    <lineage>
        <taxon>Bacteria</taxon>
        <taxon>Pseudomonadati</taxon>
        <taxon>Bacteroidota</taxon>
        <taxon>Cytophagia</taxon>
        <taxon>Cytophagales</taxon>
        <taxon>Splendidivirgaceae</taxon>
        <taxon>Splendidivirga</taxon>
    </lineage>
</organism>
<gene>
    <name evidence="2" type="ORF">QQ008_26510</name>
</gene>
<sequence>MKRTAFVTGATGFLGLNLVEQLTKTNWDIYCLHRPTSNLKYLDRFQVNKVMGSIDDYGSLENGMPLEVDAVFHMAANTSMWSKNNDQQYRDNVIGTRNMVNCALAKKAKRFIHTSSIAAFGRHSKKINESTPSNALTSGINYYVTKYQAEEEVIQAYQNGLDVVILNPIHIMGPYDTHNWSQVIQSVYYDKLPGIPTGKGMFCHGREVAKAHLIAVDKGKNGERYLLGGMEVSFLELINEIQSMFNKKPSTKTTPVWALKLGSFLFGIGAVFTNKEPQLTPEKVKIVTDTMTCDDSKARDQLSYQHTSIREIVSDSYEWMREEKLL</sequence>
<dbReference type="InterPro" id="IPR051783">
    <property type="entry name" value="NAD(P)-dependent_oxidoreduct"/>
</dbReference>
<feature type="domain" description="NAD-dependent epimerase/dehydratase" evidence="1">
    <location>
        <begin position="6"/>
        <end position="228"/>
    </location>
</feature>
<accession>A0ABT8KW65</accession>
<reference evidence="2" key="1">
    <citation type="submission" date="2023-06" db="EMBL/GenBank/DDBJ databases">
        <title>Genomic of Parafulvivirga corallium.</title>
        <authorList>
            <person name="Wang G."/>
        </authorList>
    </citation>
    <scope>NUCLEOTIDE SEQUENCE</scope>
    <source>
        <strain evidence="2">BMA10</strain>
    </source>
</reference>
<dbReference type="InterPro" id="IPR001509">
    <property type="entry name" value="Epimerase_deHydtase"/>
</dbReference>
<comment type="caution">
    <text evidence="2">The sequence shown here is derived from an EMBL/GenBank/DDBJ whole genome shotgun (WGS) entry which is preliminary data.</text>
</comment>
<dbReference type="RefSeq" id="WP_346754994.1">
    <property type="nucleotide sequence ID" value="NZ_JAUJEA010000014.1"/>
</dbReference>